<reference evidence="2" key="2">
    <citation type="submission" date="2018-02" db="UniProtKB">
        <authorList>
            <consortium name="EnsemblPlants"/>
        </authorList>
    </citation>
    <scope>IDENTIFICATION</scope>
    <source>
        <strain evidence="2">Williams 82</strain>
    </source>
</reference>
<evidence type="ECO:0000313" key="3">
    <source>
        <dbReference type="Proteomes" id="UP000008827"/>
    </source>
</evidence>
<accession>A0A0R0G815</accession>
<reference evidence="1" key="3">
    <citation type="submission" date="2018-07" db="EMBL/GenBank/DDBJ databases">
        <title>WGS assembly of Glycine max.</title>
        <authorList>
            <person name="Schmutz J."/>
            <person name="Cannon S."/>
            <person name="Schlueter J."/>
            <person name="Ma J."/>
            <person name="Mitros T."/>
            <person name="Nelson W."/>
            <person name="Hyten D."/>
            <person name="Song Q."/>
            <person name="Thelen J."/>
            <person name="Cheng J."/>
            <person name="Xu D."/>
            <person name="Hellsten U."/>
            <person name="May G."/>
            <person name="Yu Y."/>
            <person name="Sakurai T."/>
            <person name="Umezawa T."/>
            <person name="Bhattacharyya M."/>
            <person name="Sandhu D."/>
            <person name="Valliyodan B."/>
            <person name="Lindquist E."/>
            <person name="Peto M."/>
            <person name="Grant D."/>
            <person name="Shu S."/>
            <person name="Goodstein D."/>
            <person name="Barry K."/>
            <person name="Futrell-Griggs M."/>
            <person name="Abernathy B."/>
            <person name="Du J."/>
            <person name="Tian Z."/>
            <person name="Zhu L."/>
            <person name="Gill N."/>
            <person name="Joshi T."/>
            <person name="Libault M."/>
            <person name="Sethuraman A."/>
            <person name="Zhang X."/>
            <person name="Shinozaki K."/>
            <person name="Nguyen H."/>
            <person name="Wing R."/>
            <person name="Cregan P."/>
            <person name="Specht J."/>
            <person name="Grimwood J."/>
            <person name="Rokhsar D."/>
            <person name="Stacey G."/>
            <person name="Shoemaker R."/>
            <person name="Jackson S."/>
        </authorList>
    </citation>
    <scope>NUCLEOTIDE SEQUENCE</scope>
    <source>
        <tissue evidence="1">Callus</tissue>
    </source>
</reference>
<gene>
    <name evidence="1" type="ORF">GLYMA_15G159400</name>
</gene>
<sequence>MLFVILQGLLHGAITPTLHPQGLNCQLFKKSFQGGSVMMSNIFHVPRLSIKKMFSGLPKRQAYS</sequence>
<dbReference type="InParanoid" id="A0A0R0G815"/>
<protein>
    <submittedName>
        <fullName evidence="1 2">Uncharacterized protein</fullName>
    </submittedName>
</protein>
<dbReference type="Proteomes" id="UP000008827">
    <property type="component" value="Chromosome 15"/>
</dbReference>
<evidence type="ECO:0000313" key="1">
    <source>
        <dbReference type="EMBL" id="KRH12210.1"/>
    </source>
</evidence>
<proteinExistence type="predicted"/>
<dbReference type="EnsemblPlants" id="KRH12210">
    <property type="protein sequence ID" value="KRH12210"/>
    <property type="gene ID" value="GLYMA_15G159400"/>
</dbReference>
<organism evidence="1">
    <name type="scientific">Glycine max</name>
    <name type="common">Soybean</name>
    <name type="synonym">Glycine hispida</name>
    <dbReference type="NCBI Taxonomy" id="3847"/>
    <lineage>
        <taxon>Eukaryota</taxon>
        <taxon>Viridiplantae</taxon>
        <taxon>Streptophyta</taxon>
        <taxon>Embryophyta</taxon>
        <taxon>Tracheophyta</taxon>
        <taxon>Spermatophyta</taxon>
        <taxon>Magnoliopsida</taxon>
        <taxon>eudicotyledons</taxon>
        <taxon>Gunneridae</taxon>
        <taxon>Pentapetalae</taxon>
        <taxon>rosids</taxon>
        <taxon>fabids</taxon>
        <taxon>Fabales</taxon>
        <taxon>Fabaceae</taxon>
        <taxon>Papilionoideae</taxon>
        <taxon>50 kb inversion clade</taxon>
        <taxon>NPAAA clade</taxon>
        <taxon>indigoferoid/millettioid clade</taxon>
        <taxon>Phaseoleae</taxon>
        <taxon>Glycine</taxon>
        <taxon>Glycine subgen. Soja</taxon>
    </lineage>
</organism>
<evidence type="ECO:0000313" key="2">
    <source>
        <dbReference type="EnsemblPlants" id="KRH12210"/>
    </source>
</evidence>
<name>A0A0R0G815_SOYBN</name>
<dbReference type="AlphaFoldDB" id="A0A0R0G815"/>
<dbReference type="EMBL" id="CM000848">
    <property type="protein sequence ID" value="KRH12210.1"/>
    <property type="molecule type" value="Genomic_DNA"/>
</dbReference>
<dbReference type="Gramene" id="KRH12210">
    <property type="protein sequence ID" value="KRH12210"/>
    <property type="gene ID" value="GLYMA_15G159400"/>
</dbReference>
<reference evidence="1 2" key="1">
    <citation type="journal article" date="2010" name="Nature">
        <title>Genome sequence of the palaeopolyploid soybean.</title>
        <authorList>
            <person name="Schmutz J."/>
            <person name="Cannon S.B."/>
            <person name="Schlueter J."/>
            <person name="Ma J."/>
            <person name="Mitros T."/>
            <person name="Nelson W."/>
            <person name="Hyten D.L."/>
            <person name="Song Q."/>
            <person name="Thelen J.J."/>
            <person name="Cheng J."/>
            <person name="Xu D."/>
            <person name="Hellsten U."/>
            <person name="May G.D."/>
            <person name="Yu Y."/>
            <person name="Sakurai T."/>
            <person name="Umezawa T."/>
            <person name="Bhattacharyya M.K."/>
            <person name="Sandhu D."/>
            <person name="Valliyodan B."/>
            <person name="Lindquist E."/>
            <person name="Peto M."/>
            <person name="Grant D."/>
            <person name="Shu S."/>
            <person name="Goodstein D."/>
            <person name="Barry K."/>
            <person name="Futrell-Griggs M."/>
            <person name="Abernathy B."/>
            <person name="Du J."/>
            <person name="Tian Z."/>
            <person name="Zhu L."/>
            <person name="Gill N."/>
            <person name="Joshi T."/>
            <person name="Libault M."/>
            <person name="Sethuraman A."/>
            <person name="Zhang X.-C."/>
            <person name="Shinozaki K."/>
            <person name="Nguyen H.T."/>
            <person name="Wing R.A."/>
            <person name="Cregan P."/>
            <person name="Specht J."/>
            <person name="Grimwood J."/>
            <person name="Rokhsar D."/>
            <person name="Stacey G."/>
            <person name="Shoemaker R.C."/>
            <person name="Jackson S.A."/>
        </authorList>
    </citation>
    <scope>NUCLEOTIDE SEQUENCE [LARGE SCALE GENOMIC DNA]</scope>
    <source>
        <strain evidence="2">cv. Williams 82</strain>
        <tissue evidence="1">Callus</tissue>
    </source>
</reference>
<keyword evidence="3" id="KW-1185">Reference proteome</keyword>